<dbReference type="SMART" id="SM00909">
    <property type="entry name" value="Germane"/>
    <property type="match status" value="1"/>
</dbReference>
<feature type="domain" description="GerMN" evidence="3">
    <location>
        <begin position="214"/>
        <end position="305"/>
    </location>
</feature>
<evidence type="ECO:0000313" key="4">
    <source>
        <dbReference type="EMBL" id="CEM61165.1"/>
    </source>
</evidence>
<dbReference type="InterPro" id="IPR019606">
    <property type="entry name" value="GerMN"/>
</dbReference>
<organism evidence="4 5">
    <name type="scientific">Treponema phagedenis</name>
    <dbReference type="NCBI Taxonomy" id="162"/>
    <lineage>
        <taxon>Bacteria</taxon>
        <taxon>Pseudomonadati</taxon>
        <taxon>Spirochaetota</taxon>
        <taxon>Spirochaetia</taxon>
        <taxon>Spirochaetales</taxon>
        <taxon>Treponemataceae</taxon>
        <taxon>Treponema</taxon>
    </lineage>
</organism>
<feature type="transmembrane region" description="Helical" evidence="2">
    <location>
        <begin position="16"/>
        <end position="36"/>
    </location>
</feature>
<dbReference type="AlphaFoldDB" id="A0A0B7GW23"/>
<protein>
    <recommendedName>
        <fullName evidence="3">GerMN domain-containing protein</fullName>
    </recommendedName>
</protein>
<proteinExistence type="predicted"/>
<evidence type="ECO:0000259" key="3">
    <source>
        <dbReference type="SMART" id="SM00909"/>
    </source>
</evidence>
<evidence type="ECO:0000256" key="1">
    <source>
        <dbReference type="SAM" id="MobiDB-lite"/>
    </source>
</evidence>
<dbReference type="Pfam" id="PF10646">
    <property type="entry name" value="Germane"/>
    <property type="match status" value="1"/>
</dbReference>
<feature type="compositionally biased region" description="Basic and acidic residues" evidence="1">
    <location>
        <begin position="59"/>
        <end position="68"/>
    </location>
</feature>
<reference evidence="5" key="1">
    <citation type="submission" date="2015-01" db="EMBL/GenBank/DDBJ databases">
        <authorList>
            <person name="Manzoor Shahid"/>
            <person name="Zubair Saima"/>
        </authorList>
    </citation>
    <scope>NUCLEOTIDE SEQUENCE [LARGE SCALE GENOMIC DNA]</scope>
    <source>
        <strain evidence="5">V1</strain>
    </source>
</reference>
<evidence type="ECO:0000256" key="2">
    <source>
        <dbReference type="SAM" id="Phobius"/>
    </source>
</evidence>
<feature type="compositionally biased region" description="Basic and acidic residues" evidence="1">
    <location>
        <begin position="77"/>
        <end position="119"/>
    </location>
</feature>
<evidence type="ECO:0000313" key="5">
    <source>
        <dbReference type="Proteomes" id="UP000042527"/>
    </source>
</evidence>
<keyword evidence="2" id="KW-1133">Transmembrane helix</keyword>
<dbReference type="EMBL" id="CDNC01000007">
    <property type="protein sequence ID" value="CEM61165.1"/>
    <property type="molecule type" value="Genomic_DNA"/>
</dbReference>
<sequence>MKAYDTGMAKQRKNGASLGCLFWIALILLFIVLFFLNKDNIAAVLEKTQAKDILFSKNQKTEKEKEASDSLPEISIQEEKEEAKGDGSQEPEEPKPAVREPQVKEPEKQDTKPDQKEVKNQPAKSAQKTDTKNIKKETPSQEQKKPSSTVSKPEQTQKRQMPAKPEQKPKTAAQVQKPQPEKRTTTIFWVYIDSDGKITRQETTRELPKSDSPMSDALNALFQGPNASERSKNYRSLIPAGTKLRSAYVKDGVATISVSEEFQFNQYGIEGYLAQLSQVVFTATAFSTVNSVQFLIEGQKKDYLGAEGVWIAAPLSRSSF</sequence>
<keyword evidence="2" id="KW-0472">Membrane</keyword>
<feature type="compositionally biased region" description="Basic and acidic residues" evidence="1">
    <location>
        <begin position="127"/>
        <end position="145"/>
    </location>
</feature>
<gene>
    <name evidence="4" type="ORF">TPHV1_150047</name>
</gene>
<keyword evidence="5" id="KW-1185">Reference proteome</keyword>
<dbReference type="RefSeq" id="WP_039943753.1">
    <property type="nucleotide sequence ID" value="NZ_CDNC01000007.1"/>
</dbReference>
<dbReference type="Proteomes" id="UP000042527">
    <property type="component" value="Unassembled WGS sequence"/>
</dbReference>
<name>A0A0B7GW23_TREPH</name>
<keyword evidence="2" id="KW-0812">Transmembrane</keyword>
<feature type="region of interest" description="Disordered" evidence="1">
    <location>
        <begin position="59"/>
        <end position="181"/>
    </location>
</feature>
<accession>A0A0B7GW23</accession>